<feature type="transmembrane region" description="Helical" evidence="2">
    <location>
        <begin position="551"/>
        <end position="572"/>
    </location>
</feature>
<feature type="compositionally biased region" description="Low complexity" evidence="1">
    <location>
        <begin position="577"/>
        <end position="588"/>
    </location>
</feature>
<feature type="transmembrane region" description="Helical" evidence="2">
    <location>
        <begin position="377"/>
        <end position="399"/>
    </location>
</feature>
<feature type="transmembrane region" description="Helical" evidence="2">
    <location>
        <begin position="733"/>
        <end position="755"/>
    </location>
</feature>
<feature type="transmembrane region" description="Helical" evidence="2">
    <location>
        <begin position="461"/>
        <end position="482"/>
    </location>
</feature>
<feature type="transmembrane region" description="Helical" evidence="2">
    <location>
        <begin position="1012"/>
        <end position="1034"/>
    </location>
</feature>
<feature type="transmembrane region" description="Helical" evidence="2">
    <location>
        <begin position="932"/>
        <end position="952"/>
    </location>
</feature>
<feature type="transmembrane region" description="Helical" evidence="2">
    <location>
        <begin position="347"/>
        <end position="365"/>
    </location>
</feature>
<feature type="region of interest" description="Disordered" evidence="1">
    <location>
        <begin position="279"/>
        <end position="335"/>
    </location>
</feature>
<feature type="transmembrane region" description="Helical" evidence="2">
    <location>
        <begin position="430"/>
        <end position="449"/>
    </location>
</feature>
<feature type="transmembrane region" description="Helical" evidence="2">
    <location>
        <begin position="111"/>
        <end position="136"/>
    </location>
</feature>
<feature type="transmembrane region" description="Helical" evidence="2">
    <location>
        <begin position="679"/>
        <end position="701"/>
    </location>
</feature>
<sequence length="1265" mass="123958">MENTRYPCPVCRAPADLVSGCSGCRRPPDAEAAEVIRLDAEIVALGAELERARLAYAEVADRFQRARQRRAMLAARVRSRVGPVAPVPVRRPPTPPGRPGRPETSTRTVQGLLFVLGGLLLGTAAVVFTAVAWAAVGVAGRALILAAVTALALAVPLVAVRRGLRGTAETVAAVGLLLVLLDGYAAWSVDLGGVTGWPGTRYAALVGGAVTAVAAAYGRLSGLTGPWFAALVAAQPVLPLLVAEARPPAAGWSAVLVGVALLDLAVLLVLTRRFAGVPSAPGAAVPSGPAPAGAADVTSGPAPARDTSEAVSATAPAGSVSPAAGPTPGDAAGATSTVRPAVTAARVLAWTAFGVALLAAAGYALEPLALGRVAGTPLLAGLPLLLVTLTLAGAAVLTGDRTFRQVANGLLVPVLAVALLRPVGELRPSLLLLATALVVTALAGVVMLLPHGWRTGPRIAALAVTSSVAVSGGVLTGLLALATAGRSLPPWRGAAPGPDLDWGWQLPVAVALSVAAVGVLAPRAARPVAAPVGLALAVLALPAAWPASWPAVLAADLAGAVVLLAVLLRPVARSAAPPSREPAAASAGSSGGTPGGLPATVPPSGGVSGGLRVMAPPSGGVSGAVPVTALAVAALLGHAVLVGMARPAGALAALGAVLVLGAALALLGGRASVVPRPVAGCALVAALLTLPVGATVALIAGGASPGWQARAALAAVGPLLGALHLTRRHRPELGGYAAVALAAAAAGTGLAPVLPSVGEPLALYAALAVLPLAVGLPVSVGRGRGPGVVAAARRRDAGPVLPAGGAVALPVTGAVLLTVAVAAAAPEVLRALLVPYGRAVPAWSGAPVAEPAPAALPAGVALALLALAVAVAGRTARFPRAAILLAALPFAGAVPPLLLLAAGAPWPVGPSVTLLGGVAALLAAALVSPRPLLLPVTVPVGLALATAGMAGLTATRAGTLAGLGVLLVAAVVAAATGRRGETRVVGCLAAVGAATGLAVTAPLAAGLPLADAAFAVLVVAALTLAVAALTARPAPGTEVPTARGPLLRSVLDAAAQAVALVAFLLTADALRPAAAVCVLWGAAVGLRLLRGGEPAGRRWAFAAVAGGSELLGAWLLLASGRVVLLEAYTLPAAALALGAGLVALRTRPGLTSWLALGPGLGAALLPSLVSILVAADPQPWRRLLLGAGALVAVLAGAVRRWQAPVLLGGVSLALLALHELARSWDLLPRWIFLAVGGLALITLAATYERRRRDLHRLRAVVSRMS</sequence>
<reference evidence="3 4" key="1">
    <citation type="journal article" date="2018" name="Int. J. Syst. Evol. Microbiol.">
        <title>Micromonospora globbae sp. nov., an endophytic actinomycete isolated from roots of Globba winitii C. H. Wright.</title>
        <authorList>
            <person name="Kuncharoen N."/>
            <person name="Pittayakhajonwut P."/>
            <person name="Tanasupawat S."/>
        </authorList>
    </citation>
    <scope>NUCLEOTIDE SEQUENCE [LARGE SCALE GENOMIC DNA]</scope>
    <source>
        <strain evidence="3 4">WPS1-2</strain>
    </source>
</reference>
<feature type="transmembrane region" description="Helical" evidence="2">
    <location>
        <begin position="908"/>
        <end position="927"/>
    </location>
</feature>
<feature type="compositionally biased region" description="Pro residues" evidence="1">
    <location>
        <begin position="85"/>
        <end position="99"/>
    </location>
</feature>
<proteinExistence type="predicted"/>
<dbReference type="EMBL" id="RAQQ01000009">
    <property type="protein sequence ID" value="RKF26731.1"/>
    <property type="molecule type" value="Genomic_DNA"/>
</dbReference>
<feature type="transmembrane region" description="Helical" evidence="2">
    <location>
        <begin position="199"/>
        <end position="218"/>
    </location>
</feature>
<feature type="transmembrane region" description="Helical" evidence="2">
    <location>
        <begin position="800"/>
        <end position="825"/>
    </location>
</feature>
<dbReference type="OrthoDB" id="5167942at2"/>
<feature type="transmembrane region" description="Helical" evidence="2">
    <location>
        <begin position="958"/>
        <end position="977"/>
    </location>
</feature>
<feature type="transmembrane region" description="Helical" evidence="2">
    <location>
        <begin position="621"/>
        <end position="642"/>
    </location>
</feature>
<feature type="region of interest" description="Disordered" evidence="1">
    <location>
        <begin position="84"/>
        <end position="105"/>
    </location>
</feature>
<name>A0A420F198_9ACTN</name>
<feature type="transmembrane region" description="Helical" evidence="2">
    <location>
        <begin position="1180"/>
        <end position="1198"/>
    </location>
</feature>
<evidence type="ECO:0000256" key="2">
    <source>
        <dbReference type="SAM" id="Phobius"/>
    </source>
</evidence>
<gene>
    <name evidence="3" type="ORF">D7I43_14900</name>
</gene>
<feature type="transmembrane region" description="Helical" evidence="2">
    <location>
        <begin position="707"/>
        <end position="726"/>
    </location>
</feature>
<feature type="compositionally biased region" description="Low complexity" evidence="1">
    <location>
        <begin position="279"/>
        <end position="295"/>
    </location>
</feature>
<keyword evidence="2" id="KW-0812">Transmembrane</keyword>
<feature type="transmembrane region" description="Helical" evidence="2">
    <location>
        <begin position="761"/>
        <end position="780"/>
    </location>
</feature>
<keyword evidence="2" id="KW-0472">Membrane</keyword>
<feature type="transmembrane region" description="Helical" evidence="2">
    <location>
        <begin position="854"/>
        <end position="872"/>
    </location>
</feature>
<dbReference type="InterPro" id="IPR058062">
    <property type="entry name" value="SCO7613_C"/>
</dbReference>
<feature type="transmembrane region" description="Helical" evidence="2">
    <location>
        <begin position="1205"/>
        <end position="1224"/>
    </location>
</feature>
<feature type="transmembrane region" description="Helical" evidence="2">
    <location>
        <begin position="1123"/>
        <end position="1144"/>
    </location>
</feature>
<feature type="transmembrane region" description="Helical" evidence="2">
    <location>
        <begin position="249"/>
        <end position="270"/>
    </location>
</feature>
<comment type="caution">
    <text evidence="3">The sequence shown here is derived from an EMBL/GenBank/DDBJ whole genome shotgun (WGS) entry which is preliminary data.</text>
</comment>
<dbReference type="AlphaFoldDB" id="A0A420F198"/>
<feature type="region of interest" description="Disordered" evidence="1">
    <location>
        <begin position="577"/>
        <end position="601"/>
    </location>
</feature>
<feature type="transmembrane region" description="Helical" evidence="2">
    <location>
        <begin position="406"/>
        <end position="424"/>
    </location>
</feature>
<feature type="transmembrane region" description="Helical" evidence="2">
    <location>
        <begin position="881"/>
        <end position="902"/>
    </location>
</feature>
<feature type="transmembrane region" description="Helical" evidence="2">
    <location>
        <begin position="648"/>
        <end position="667"/>
    </location>
</feature>
<accession>A0A420F198</accession>
<feature type="transmembrane region" description="Helical" evidence="2">
    <location>
        <begin position="1099"/>
        <end position="1117"/>
    </location>
</feature>
<feature type="transmembrane region" description="Helical" evidence="2">
    <location>
        <begin position="225"/>
        <end position="243"/>
    </location>
</feature>
<dbReference type="NCBIfam" id="NF047321">
    <property type="entry name" value="SCO7613_CTERM"/>
    <property type="match status" value="1"/>
</dbReference>
<organism evidence="3 4">
    <name type="scientific">Micromonospora globbae</name>
    <dbReference type="NCBI Taxonomy" id="1894969"/>
    <lineage>
        <taxon>Bacteria</taxon>
        <taxon>Bacillati</taxon>
        <taxon>Actinomycetota</taxon>
        <taxon>Actinomycetes</taxon>
        <taxon>Micromonosporales</taxon>
        <taxon>Micromonosporaceae</taxon>
        <taxon>Micromonospora</taxon>
    </lineage>
</organism>
<feature type="transmembrane region" description="Helical" evidence="2">
    <location>
        <begin position="984"/>
        <end position="1006"/>
    </location>
</feature>
<keyword evidence="2" id="KW-1133">Transmembrane helix</keyword>
<dbReference type="Proteomes" id="UP000285744">
    <property type="component" value="Unassembled WGS sequence"/>
</dbReference>
<feature type="transmembrane region" description="Helical" evidence="2">
    <location>
        <begin position="528"/>
        <end position="545"/>
    </location>
</feature>
<protein>
    <submittedName>
        <fullName evidence="3">Uncharacterized protein</fullName>
    </submittedName>
</protein>
<dbReference type="RefSeq" id="WP_120329081.1">
    <property type="nucleotide sequence ID" value="NZ_RAQQ01000009.1"/>
</dbReference>
<feature type="transmembrane region" description="Helical" evidence="2">
    <location>
        <begin position="1073"/>
        <end position="1090"/>
    </location>
</feature>
<feature type="transmembrane region" description="Helical" evidence="2">
    <location>
        <begin position="1153"/>
        <end position="1174"/>
    </location>
</feature>
<feature type="compositionally biased region" description="Low complexity" evidence="1">
    <location>
        <begin position="310"/>
        <end position="335"/>
    </location>
</feature>
<evidence type="ECO:0000256" key="1">
    <source>
        <dbReference type="SAM" id="MobiDB-lite"/>
    </source>
</evidence>
<feature type="transmembrane region" description="Helical" evidence="2">
    <location>
        <begin position="502"/>
        <end position="521"/>
    </location>
</feature>
<evidence type="ECO:0000313" key="3">
    <source>
        <dbReference type="EMBL" id="RKF26731.1"/>
    </source>
</evidence>
<feature type="transmembrane region" description="Helical" evidence="2">
    <location>
        <begin position="142"/>
        <end position="160"/>
    </location>
</feature>
<evidence type="ECO:0000313" key="4">
    <source>
        <dbReference type="Proteomes" id="UP000285744"/>
    </source>
</evidence>
<feature type="transmembrane region" description="Helical" evidence="2">
    <location>
        <begin position="1046"/>
        <end position="1067"/>
    </location>
</feature>
<feature type="transmembrane region" description="Helical" evidence="2">
    <location>
        <begin position="1230"/>
        <end position="1247"/>
    </location>
</feature>
<feature type="transmembrane region" description="Helical" evidence="2">
    <location>
        <begin position="167"/>
        <end position="187"/>
    </location>
</feature>